<reference evidence="3" key="1">
    <citation type="submission" date="2016-10" db="EMBL/GenBank/DDBJ databases">
        <title>Sequence of Gallionella enrichment culture.</title>
        <authorList>
            <person name="Poehlein A."/>
            <person name="Muehling M."/>
            <person name="Daniel R."/>
        </authorList>
    </citation>
    <scope>NUCLEOTIDE SEQUENCE</scope>
</reference>
<name>A0A1J5SLX9_9ZZZZ</name>
<dbReference type="SUPFAM" id="SSF109604">
    <property type="entry name" value="HD-domain/PDEase-like"/>
    <property type="match status" value="1"/>
</dbReference>
<feature type="region of interest" description="Disordered" evidence="1">
    <location>
        <begin position="287"/>
        <end position="310"/>
    </location>
</feature>
<feature type="domain" description="HDOD" evidence="2">
    <location>
        <begin position="25"/>
        <end position="211"/>
    </location>
</feature>
<comment type="caution">
    <text evidence="3">The sequence shown here is derived from an EMBL/GenBank/DDBJ whole genome shotgun (WGS) entry which is preliminary data.</text>
</comment>
<evidence type="ECO:0000259" key="2">
    <source>
        <dbReference type="PROSITE" id="PS51833"/>
    </source>
</evidence>
<dbReference type="CDD" id="cd00077">
    <property type="entry name" value="HDc"/>
    <property type="match status" value="1"/>
</dbReference>
<dbReference type="PANTHER" id="PTHR33525:SF3">
    <property type="entry name" value="RIBONUCLEASE Y"/>
    <property type="match status" value="1"/>
</dbReference>
<sequence length="324" mass="35784">MMKIKQQEAVAAEVFAALEKGRLELPTLPEMALKIREAIDDPNVSAETLIRLLTTDPSISAQIIKTANSAAFSNGNPVNDLRTAISRLGYRMLRNMVMLITMSKLFKASSPIISQELQRLWDHSREVAANSYVLALHQKHLKPDQAMLAGLVHDLGALPLCIYADRHHPRLDKETLEGLIRKFHTEVGASLLANWHFPSELVEIVSQHENLQRTTLDGLADYIDVVAVANLMMPTTAKFVAWENVHAAKRLGYSPTQCQNFLSTHAEQISAVREMLGFSVSQAPSAPRQAAQKSVDTGRTAVAVPEENPDGTSNMLSGLFKLFK</sequence>
<organism evidence="3">
    <name type="scientific">mine drainage metagenome</name>
    <dbReference type="NCBI Taxonomy" id="410659"/>
    <lineage>
        <taxon>unclassified sequences</taxon>
        <taxon>metagenomes</taxon>
        <taxon>ecological metagenomes</taxon>
    </lineage>
</organism>
<dbReference type="Gene3D" id="1.10.3210.10">
    <property type="entry name" value="Hypothetical protein af1432"/>
    <property type="match status" value="1"/>
</dbReference>
<dbReference type="EMBL" id="MLJW01000026">
    <property type="protein sequence ID" value="OIR09482.1"/>
    <property type="molecule type" value="Genomic_DNA"/>
</dbReference>
<dbReference type="Pfam" id="PF08668">
    <property type="entry name" value="HDOD"/>
    <property type="match status" value="1"/>
</dbReference>
<dbReference type="AlphaFoldDB" id="A0A1J5SLX9"/>
<evidence type="ECO:0000256" key="1">
    <source>
        <dbReference type="SAM" id="MobiDB-lite"/>
    </source>
</evidence>
<dbReference type="PANTHER" id="PTHR33525">
    <property type="match status" value="1"/>
</dbReference>
<dbReference type="PROSITE" id="PS51833">
    <property type="entry name" value="HDOD"/>
    <property type="match status" value="1"/>
</dbReference>
<evidence type="ECO:0000313" key="3">
    <source>
        <dbReference type="EMBL" id="OIR09482.1"/>
    </source>
</evidence>
<dbReference type="InterPro" id="IPR052340">
    <property type="entry name" value="RNase_Y/CdgJ"/>
</dbReference>
<accession>A0A1J5SLX9</accession>
<protein>
    <submittedName>
        <fullName evidence="3">HDOD domain protein</fullName>
    </submittedName>
</protein>
<gene>
    <name evidence="3" type="ORF">GALL_83210</name>
</gene>
<proteinExistence type="predicted"/>
<dbReference type="InterPro" id="IPR013976">
    <property type="entry name" value="HDOD"/>
</dbReference>
<dbReference type="InterPro" id="IPR003607">
    <property type="entry name" value="HD/PDEase_dom"/>
</dbReference>